<evidence type="ECO:0000259" key="10">
    <source>
        <dbReference type="PROSITE" id="PS52040"/>
    </source>
</evidence>
<evidence type="ECO:0000256" key="7">
    <source>
        <dbReference type="HAMAP-Rule" id="MF_00937"/>
    </source>
</evidence>
<comment type="similarity">
    <text evidence="7">Belongs to the type II topoisomerase GyrA/ParC subunit family. ParC type 2 subfamily.</text>
</comment>
<evidence type="ECO:0000256" key="1">
    <source>
        <dbReference type="ARBA" id="ARBA00000185"/>
    </source>
</evidence>
<comment type="function">
    <text evidence="7">Topoisomerase IV is essential for chromosome segregation. It relaxes supercoiled DNA. Performs the decatenation events required during the replication of a circular DNA molecule.</text>
</comment>
<evidence type="ECO:0000313" key="12">
    <source>
        <dbReference type="Proteomes" id="UP001321861"/>
    </source>
</evidence>
<reference evidence="11 12" key="1">
    <citation type="journal article" date="2023" name="Microbiol. Spectr.">
        <title>Symbiosis of Carpenter Bees with Uncharacterized Lactic Acid Bacteria Showing NAD Auxotrophy.</title>
        <authorList>
            <person name="Kawasaki S."/>
            <person name="Ozawa K."/>
            <person name="Mori T."/>
            <person name="Yamamoto A."/>
            <person name="Ito M."/>
            <person name="Ohkuma M."/>
            <person name="Sakamoto M."/>
            <person name="Matsutani M."/>
        </authorList>
    </citation>
    <scope>NUCLEOTIDE SEQUENCE [LARGE SCALE GENOMIC DNA]</scope>
    <source>
        <strain evidence="11 12">XA3</strain>
    </source>
</reference>
<comment type="catalytic activity">
    <reaction evidence="1 7 8">
        <text>ATP-dependent breakage, passage and rejoining of double-stranded DNA.</text>
        <dbReference type="EC" id="5.6.2.2"/>
    </reaction>
</comment>
<dbReference type="FunFam" id="3.30.1360.40:FF:000002">
    <property type="entry name" value="DNA gyrase subunit A"/>
    <property type="match status" value="1"/>
</dbReference>
<dbReference type="InterPro" id="IPR013757">
    <property type="entry name" value="Topo_IIA_A_a_sf"/>
</dbReference>
<dbReference type="PANTHER" id="PTHR43493:SF9">
    <property type="entry name" value="DNA TOPOISOMERASE 4 SUBUNIT A"/>
    <property type="match status" value="1"/>
</dbReference>
<dbReference type="SMART" id="SM00434">
    <property type="entry name" value="TOP4c"/>
    <property type="match status" value="1"/>
</dbReference>
<dbReference type="PROSITE" id="PS52040">
    <property type="entry name" value="TOPO_IIA"/>
    <property type="match status" value="1"/>
</dbReference>
<dbReference type="GO" id="GO:0005737">
    <property type="term" value="C:cytoplasm"/>
    <property type="evidence" value="ECO:0007669"/>
    <property type="project" value="TreeGrafter"/>
</dbReference>
<dbReference type="GO" id="GO:0034335">
    <property type="term" value="F:DNA negative supercoiling activity"/>
    <property type="evidence" value="ECO:0007669"/>
    <property type="project" value="UniProtKB-ARBA"/>
</dbReference>
<dbReference type="PANTHER" id="PTHR43493">
    <property type="entry name" value="DNA GYRASE/TOPOISOMERASE SUBUNIT A"/>
    <property type="match status" value="1"/>
</dbReference>
<dbReference type="SUPFAM" id="SSF56719">
    <property type="entry name" value="Type II DNA topoisomerase"/>
    <property type="match status" value="1"/>
</dbReference>
<dbReference type="GO" id="GO:0007059">
    <property type="term" value="P:chromosome segregation"/>
    <property type="evidence" value="ECO:0007669"/>
    <property type="project" value="UniProtKB-UniRule"/>
</dbReference>
<name>A0AAU9DC81_9LACO</name>
<dbReference type="AlphaFoldDB" id="A0AAU9DC81"/>
<dbReference type="InterPro" id="IPR035516">
    <property type="entry name" value="Gyrase/topoIV_suA_C"/>
</dbReference>
<evidence type="ECO:0000256" key="9">
    <source>
        <dbReference type="SAM" id="Coils"/>
    </source>
</evidence>
<evidence type="ECO:0000256" key="6">
    <source>
        <dbReference type="ARBA" id="ARBA00023235"/>
    </source>
</evidence>
<keyword evidence="12" id="KW-1185">Reference proteome</keyword>
<dbReference type="CDD" id="cd00187">
    <property type="entry name" value="TOP4c"/>
    <property type="match status" value="1"/>
</dbReference>
<feature type="site" description="Interaction with DNA" evidence="7">
    <location>
        <position position="39"/>
    </location>
</feature>
<evidence type="ECO:0000256" key="5">
    <source>
        <dbReference type="ARBA" id="ARBA00023136"/>
    </source>
</evidence>
<dbReference type="GO" id="GO:0005694">
    <property type="term" value="C:chromosome"/>
    <property type="evidence" value="ECO:0007669"/>
    <property type="project" value="InterPro"/>
</dbReference>
<dbReference type="InterPro" id="IPR006691">
    <property type="entry name" value="GyrA/parC_rep"/>
</dbReference>
<keyword evidence="2 7" id="KW-1003">Cell membrane</keyword>
<dbReference type="GO" id="GO:0003677">
    <property type="term" value="F:DNA binding"/>
    <property type="evidence" value="ECO:0007669"/>
    <property type="project" value="UniProtKB-UniRule"/>
</dbReference>
<keyword evidence="9" id="KW-0175">Coiled coil</keyword>
<keyword evidence="6 7" id="KW-0413">Isomerase</keyword>
<dbReference type="Proteomes" id="UP001321861">
    <property type="component" value="Chromosome"/>
</dbReference>
<dbReference type="InterPro" id="IPR005741">
    <property type="entry name" value="TopoIV_A_Gpos"/>
</dbReference>
<feature type="site" description="Interaction with DNA" evidence="7">
    <location>
        <position position="75"/>
    </location>
</feature>
<evidence type="ECO:0000256" key="8">
    <source>
        <dbReference type="PROSITE-ProRule" id="PRU01384"/>
    </source>
</evidence>
<dbReference type="EC" id="5.6.2.2" evidence="7"/>
<proteinExistence type="inferred from homology"/>
<feature type="site" description="Interaction with DNA" evidence="7">
    <location>
        <position position="94"/>
    </location>
</feature>
<dbReference type="Gene3D" id="3.30.1360.40">
    <property type="match status" value="1"/>
</dbReference>
<comment type="subunit">
    <text evidence="7">Heterotetramer composed of ParC and ParE.</text>
</comment>
<dbReference type="SUPFAM" id="SSF101904">
    <property type="entry name" value="GyrA/ParC C-terminal domain-like"/>
    <property type="match status" value="1"/>
</dbReference>
<dbReference type="InterPro" id="IPR013760">
    <property type="entry name" value="Topo_IIA-like_dom_sf"/>
</dbReference>
<dbReference type="InterPro" id="IPR050220">
    <property type="entry name" value="Type_II_DNA_Topoisomerases"/>
</dbReference>
<dbReference type="InterPro" id="IPR013758">
    <property type="entry name" value="Topo_IIA_A/C_ab"/>
</dbReference>
<dbReference type="NCBIfam" id="TIGR01061">
    <property type="entry name" value="parC_Gpos"/>
    <property type="match status" value="1"/>
</dbReference>
<dbReference type="GO" id="GO:0019897">
    <property type="term" value="C:extrinsic component of plasma membrane"/>
    <property type="evidence" value="ECO:0007669"/>
    <property type="project" value="UniProtKB-UniRule"/>
</dbReference>
<feature type="active site" description="O-(5'-phospho-DNA)-tyrosine intermediate" evidence="7 8">
    <location>
        <position position="119"/>
    </location>
</feature>
<evidence type="ECO:0000313" key="11">
    <source>
        <dbReference type="EMBL" id="BDR58412.1"/>
    </source>
</evidence>
<evidence type="ECO:0000256" key="3">
    <source>
        <dbReference type="ARBA" id="ARBA00023029"/>
    </source>
</evidence>
<keyword evidence="5 7" id="KW-0472">Membrane</keyword>
<dbReference type="Pfam" id="PF03989">
    <property type="entry name" value="DNA_gyraseA_C"/>
    <property type="match status" value="4"/>
</dbReference>
<dbReference type="KEGG" id="xap:XA3_08530"/>
<sequence>MADRIKELPLENVISDRFGRYSKYIIQERALPDVRDGLKPVQRRILYAMYQDGNTADKAFRKSAKSVGNIMGNYHPHGDSSIYEAMVRMSQDWKNRAPLIEMHGNNGSIDGDPPAAMRYTEARLSKISNHLLEGINNETVDMMLNFDDTLYEPVVLPAAFPNLLVNGATGISAGYATQIPPHNLTEVMEALIYLIKNPGATTAKLMEYVKGPDFPTGAIVQGKEGLVQAYETGRGRVMVRSKTHIDEVKGKKKIIVTEIPFDVNKAQLIKRIEELKADKRLEGIGDIRDESDRFGLSISIDLKKNVNPDDILNYLYKNTDLQVSYNFNVIAIDEGKPKLLGLKEILNAYLNHRREVILKQTKFFLDKAQKRTHIIDGLIKAVSILDDVIKTIRASENRLAAIQNLMDAYQFTQAQSEAIVNLQLYRLTNTDIVTLENELKELREKIEEYQKILSNPEYLGQVIIKGFKEIMKEFGSPRLTTIEDEITPLRVAKTVIVPDEEVHVGVTKDGYLKRSSLKSAQASVAELKEGDEFLLEKNLNTHDEIYVFTNQGNLIYRKVFEIEEARWKDLGTHLSQSAGFDPKEKILCVLALTSQDTDKRIVVATNDGYVKQISLSDLRPQSRYLNRAIRFVNFKSDQSIVTNVIEIVNEYQEILTVTKKGMALKFNLSEVPLQKGRSAGVKLISLHQEDSVCGISILRDSDNYLGIMQEDGKYKNIQLAEIPLTTRAKKGVRILRQNSSHEIIIFDFVILDADRSAMFDVQTQRGEHFSFNPVDFPKSSRQALGKPVYSVRDHGVVIKLTEIKQEDENDE</sequence>
<dbReference type="Gene3D" id="3.90.199.10">
    <property type="entry name" value="Topoisomerase II, domain 5"/>
    <property type="match status" value="1"/>
</dbReference>
<dbReference type="GO" id="GO:0009330">
    <property type="term" value="C:DNA topoisomerase type II (double strand cut, ATP-hydrolyzing) complex"/>
    <property type="evidence" value="ECO:0007669"/>
    <property type="project" value="TreeGrafter"/>
</dbReference>
<dbReference type="FunFam" id="1.10.268.10:FF:000001">
    <property type="entry name" value="DNA gyrase subunit A"/>
    <property type="match status" value="1"/>
</dbReference>
<protein>
    <recommendedName>
        <fullName evidence="7">DNA topoisomerase 4 subunit A</fullName>
        <ecNumber evidence="7">5.6.2.2</ecNumber>
    </recommendedName>
    <alternativeName>
        <fullName evidence="7">Topoisomerase IV subunit A</fullName>
    </alternativeName>
</protein>
<dbReference type="NCBIfam" id="NF004044">
    <property type="entry name" value="PRK05561.1"/>
    <property type="match status" value="1"/>
</dbReference>
<dbReference type="HAMAP" id="MF_00937">
    <property type="entry name" value="ParC_type2"/>
    <property type="match status" value="1"/>
</dbReference>
<comment type="subcellular location">
    <subcellularLocation>
        <location evidence="7">Cell membrane</location>
        <topology evidence="7">Peripheral membrane protein</topology>
    </subcellularLocation>
</comment>
<feature type="site" description="Transition state stabilizer" evidence="7">
    <location>
        <position position="118"/>
    </location>
</feature>
<keyword evidence="4 7" id="KW-0238">DNA-binding</keyword>
<evidence type="ECO:0000256" key="2">
    <source>
        <dbReference type="ARBA" id="ARBA00022475"/>
    </source>
</evidence>
<keyword evidence="3 7" id="KW-0799">Topoisomerase</keyword>
<organism evidence="11 12">
    <name type="scientific">Xylocopilactobacillus apicola</name>
    <dbReference type="NCBI Taxonomy" id="2932184"/>
    <lineage>
        <taxon>Bacteria</taxon>
        <taxon>Bacillati</taxon>
        <taxon>Bacillota</taxon>
        <taxon>Bacilli</taxon>
        <taxon>Lactobacillales</taxon>
        <taxon>Lactobacillaceae</taxon>
        <taxon>Xylocopilactobacillus</taxon>
    </lineage>
</organism>
<dbReference type="EMBL" id="AP026802">
    <property type="protein sequence ID" value="BDR58412.1"/>
    <property type="molecule type" value="Genomic_DNA"/>
</dbReference>
<dbReference type="FunFam" id="3.90.199.10:FF:000001">
    <property type="entry name" value="DNA gyrase subunit A"/>
    <property type="match status" value="1"/>
</dbReference>
<feature type="coiled-coil region" evidence="9">
    <location>
        <begin position="425"/>
        <end position="455"/>
    </location>
</feature>
<feature type="site" description="Interaction with DNA" evidence="7">
    <location>
        <position position="77"/>
    </location>
</feature>
<dbReference type="GO" id="GO:0005524">
    <property type="term" value="F:ATP binding"/>
    <property type="evidence" value="ECO:0007669"/>
    <property type="project" value="InterPro"/>
</dbReference>
<dbReference type="Pfam" id="PF00521">
    <property type="entry name" value="DNA_topoisoIV"/>
    <property type="match status" value="1"/>
</dbReference>
<feature type="domain" description="Topo IIA-type catalytic" evidence="10">
    <location>
        <begin position="31"/>
        <end position="494"/>
    </location>
</feature>
<feature type="site" description="Interaction with DNA" evidence="7">
    <location>
        <position position="88"/>
    </location>
</feature>
<dbReference type="RefSeq" id="WP_317636317.1">
    <property type="nucleotide sequence ID" value="NZ_AP026802.1"/>
</dbReference>
<evidence type="ECO:0000256" key="4">
    <source>
        <dbReference type="ARBA" id="ARBA00023125"/>
    </source>
</evidence>
<dbReference type="Gene3D" id="1.10.268.10">
    <property type="entry name" value="Topoisomerase, domain 3"/>
    <property type="match status" value="1"/>
</dbReference>
<gene>
    <name evidence="7 11" type="primary">parC</name>
    <name evidence="11" type="ORF">XA3_08530</name>
</gene>
<dbReference type="Gene3D" id="2.120.10.90">
    <property type="entry name" value="DNA gyrase/topoisomerase IV, subunit A, C-terminal"/>
    <property type="match status" value="1"/>
</dbReference>
<accession>A0AAU9DC81</accession>
<dbReference type="GO" id="GO:0006265">
    <property type="term" value="P:DNA topological change"/>
    <property type="evidence" value="ECO:0007669"/>
    <property type="project" value="UniProtKB-UniRule"/>
</dbReference>
<dbReference type="InterPro" id="IPR002205">
    <property type="entry name" value="Topo_IIA_dom_A"/>
</dbReference>